<dbReference type="InterPro" id="IPR004380">
    <property type="entry name" value="Asp_race"/>
</dbReference>
<dbReference type="PANTHER" id="PTHR21198">
    <property type="entry name" value="GLUTAMATE RACEMASE"/>
    <property type="match status" value="1"/>
</dbReference>
<dbReference type="Proteomes" id="UP000234275">
    <property type="component" value="Unassembled WGS sequence"/>
</dbReference>
<dbReference type="InterPro" id="IPR033134">
    <property type="entry name" value="Asp/Glu_racemase_AS_2"/>
</dbReference>
<gene>
    <name evidence="3" type="ORF">P170DRAFT_473214</name>
</gene>
<reference evidence="3 4" key="1">
    <citation type="submission" date="2016-12" db="EMBL/GenBank/DDBJ databases">
        <title>The genomes of Aspergillus section Nigri reveals drivers in fungal speciation.</title>
        <authorList>
            <consortium name="DOE Joint Genome Institute"/>
            <person name="Vesth T.C."/>
            <person name="Nybo J."/>
            <person name="Theobald S."/>
            <person name="Brandl J."/>
            <person name="Frisvad J.C."/>
            <person name="Nielsen K.F."/>
            <person name="Lyhne E.K."/>
            <person name="Kogle M.E."/>
            <person name="Kuo A."/>
            <person name="Riley R."/>
            <person name="Clum A."/>
            <person name="Nolan M."/>
            <person name="Lipzen A."/>
            <person name="Salamov A."/>
            <person name="Henrissat B."/>
            <person name="Wiebenga A."/>
            <person name="De Vries R.P."/>
            <person name="Grigoriev I.V."/>
            <person name="Mortensen U.H."/>
            <person name="Andersen M.R."/>
            <person name="Baker S.E."/>
        </authorList>
    </citation>
    <scope>NUCLEOTIDE SEQUENCE [LARGE SCALE GENOMIC DNA]</scope>
    <source>
        <strain evidence="3 4">IBT 23096</strain>
    </source>
</reference>
<dbReference type="VEuPathDB" id="FungiDB:P170DRAFT_473214"/>
<dbReference type="PROSITE" id="PS00924">
    <property type="entry name" value="ASP_GLU_RACEMASE_2"/>
    <property type="match status" value="1"/>
</dbReference>
<dbReference type="EMBL" id="MSFO01000002">
    <property type="protein sequence ID" value="PLB53345.1"/>
    <property type="molecule type" value="Genomic_DNA"/>
</dbReference>
<dbReference type="AlphaFoldDB" id="A0A2I2GKE1"/>
<dbReference type="Pfam" id="PF01177">
    <property type="entry name" value="Asp_Glu_race"/>
    <property type="match status" value="1"/>
</dbReference>
<sequence length="229" mass="25321">MKTIGIIGGLAWPSTVAYYEGINRLVADKLGTLHSAKLILIQTDFDQLLQWLLADKWDKIGDALCSLARRLEGAGADFILVACNTMHRVMARIQEQIRVPICHIVDAVSEKIKPMGIRKVGLLGSVVTMRDGYFSDRLAEDRIESLIPGPEDQEFILQALKTELSVDIYTPETRAVFRDIIARLVTRGAEVIILGCTEFGKLIKPEDSPVVIIDTVPVHIELAAKMALS</sequence>
<dbReference type="InterPro" id="IPR001920">
    <property type="entry name" value="Asp/Glu_race"/>
</dbReference>
<dbReference type="SUPFAM" id="SSF53681">
    <property type="entry name" value="Aspartate/glutamate racemase"/>
    <property type="match status" value="2"/>
</dbReference>
<organism evidence="3 4">
    <name type="scientific">Aspergillus steynii IBT 23096</name>
    <dbReference type="NCBI Taxonomy" id="1392250"/>
    <lineage>
        <taxon>Eukaryota</taxon>
        <taxon>Fungi</taxon>
        <taxon>Dikarya</taxon>
        <taxon>Ascomycota</taxon>
        <taxon>Pezizomycotina</taxon>
        <taxon>Eurotiomycetes</taxon>
        <taxon>Eurotiomycetidae</taxon>
        <taxon>Eurotiales</taxon>
        <taxon>Aspergillaceae</taxon>
        <taxon>Aspergillus</taxon>
        <taxon>Aspergillus subgen. Circumdati</taxon>
    </lineage>
</organism>
<dbReference type="RefSeq" id="XP_024708647.1">
    <property type="nucleotide sequence ID" value="XM_024853021.1"/>
</dbReference>
<evidence type="ECO:0000256" key="1">
    <source>
        <dbReference type="ARBA" id="ARBA00007847"/>
    </source>
</evidence>
<dbReference type="STRING" id="1392250.A0A2I2GKE1"/>
<dbReference type="InterPro" id="IPR015942">
    <property type="entry name" value="Asp/Glu/hydantoin_racemase"/>
</dbReference>
<dbReference type="PANTHER" id="PTHR21198:SF7">
    <property type="entry name" value="ASPARTATE-GLUTAMATE RACEMASE FAMILY"/>
    <property type="match status" value="1"/>
</dbReference>
<protein>
    <submittedName>
        <fullName evidence="3">Aspartate racemase</fullName>
    </submittedName>
</protein>
<evidence type="ECO:0000313" key="4">
    <source>
        <dbReference type="Proteomes" id="UP000234275"/>
    </source>
</evidence>
<accession>A0A2I2GKE1</accession>
<name>A0A2I2GKE1_9EURO</name>
<evidence type="ECO:0000313" key="3">
    <source>
        <dbReference type="EMBL" id="PLB53345.1"/>
    </source>
</evidence>
<dbReference type="GeneID" id="36560719"/>
<dbReference type="Gene3D" id="3.40.50.1860">
    <property type="match status" value="2"/>
</dbReference>
<dbReference type="OrthoDB" id="187836at2759"/>
<keyword evidence="2" id="KW-0413">Isomerase</keyword>
<proteinExistence type="inferred from homology"/>
<dbReference type="NCBIfam" id="TIGR00035">
    <property type="entry name" value="asp_race"/>
    <property type="match status" value="1"/>
</dbReference>
<comment type="caution">
    <text evidence="3">The sequence shown here is derived from an EMBL/GenBank/DDBJ whole genome shotgun (WGS) entry which is preliminary data.</text>
</comment>
<dbReference type="GO" id="GO:0047661">
    <property type="term" value="F:amino-acid racemase activity"/>
    <property type="evidence" value="ECO:0007669"/>
    <property type="project" value="InterPro"/>
</dbReference>
<comment type="similarity">
    <text evidence="1">Belongs to the aspartate/glutamate racemases family.</text>
</comment>
<keyword evidence="4" id="KW-1185">Reference proteome</keyword>
<evidence type="ECO:0000256" key="2">
    <source>
        <dbReference type="ARBA" id="ARBA00023235"/>
    </source>
</evidence>